<keyword evidence="9" id="KW-0012">Acyltransferase</keyword>
<evidence type="ECO:0000256" key="5">
    <source>
        <dbReference type="ARBA" id="ARBA00022989"/>
    </source>
</evidence>
<evidence type="ECO:0000259" key="8">
    <source>
        <dbReference type="Pfam" id="PF01757"/>
    </source>
</evidence>
<evidence type="ECO:0000256" key="2">
    <source>
        <dbReference type="ARBA" id="ARBA00007400"/>
    </source>
</evidence>
<feature type="transmembrane region" description="Helical" evidence="7">
    <location>
        <begin position="280"/>
        <end position="299"/>
    </location>
</feature>
<dbReference type="Pfam" id="PF01757">
    <property type="entry name" value="Acyl_transf_3"/>
    <property type="match status" value="1"/>
</dbReference>
<sequence length="399" mass="46120">METNRKSALPAANAKPERLSELSVLRGFAIIGVLSVHATSLATVNMAQSQLYWVYNFLNIFMKFGTTTFIFLSSFVLFYNYYNRPVTREVIRSFYRKRLLYIILPYVLFSLFYFAYQHVHYYAARSWPDTWHALVMQLLQGKAYYHLYFIFINVQFYVLFPFVLLLFQKAKKLAAWAVPIGFAVEWAFVWFNRLHPLQNKGSWSLSYFSYFMLGACIGIYYPKLKGWLSFRISRPHPLQIAGWILLWAVWLAAGLAHVYIWHQARLHGTVYASLLYELLWNVHTIACTLVLFQLSSWLYRTRPLLARSFTSLGSVSFGVYLIHPIVLTIYWNYAPQHGGSTMFHALYAGGFLAALAVSWLIVASATRFLPFAWVLFGQAPRRRTALEPEPGSGLYTGTG</sequence>
<organism evidence="9 10">
    <name type="scientific">Paenibacillus protaetiae</name>
    <dbReference type="NCBI Taxonomy" id="2509456"/>
    <lineage>
        <taxon>Bacteria</taxon>
        <taxon>Bacillati</taxon>
        <taxon>Bacillota</taxon>
        <taxon>Bacilli</taxon>
        <taxon>Bacillales</taxon>
        <taxon>Paenibacillaceae</taxon>
        <taxon>Paenibacillus</taxon>
    </lineage>
</organism>
<comment type="subcellular location">
    <subcellularLocation>
        <location evidence="1">Cell membrane</location>
        <topology evidence="1">Multi-pass membrane protein</topology>
    </subcellularLocation>
</comment>
<dbReference type="GO" id="GO:0009246">
    <property type="term" value="P:enterobacterial common antigen biosynthetic process"/>
    <property type="evidence" value="ECO:0007669"/>
    <property type="project" value="TreeGrafter"/>
</dbReference>
<feature type="transmembrane region" description="Helical" evidence="7">
    <location>
        <begin position="241"/>
        <end position="260"/>
    </location>
</feature>
<feature type="transmembrane region" description="Helical" evidence="7">
    <location>
        <begin position="53"/>
        <end position="78"/>
    </location>
</feature>
<feature type="transmembrane region" description="Helical" evidence="7">
    <location>
        <begin position="24"/>
        <end position="47"/>
    </location>
</feature>
<dbReference type="Proteomes" id="UP000293568">
    <property type="component" value="Chromosome"/>
</dbReference>
<keyword evidence="10" id="KW-1185">Reference proteome</keyword>
<dbReference type="PANTHER" id="PTHR40074">
    <property type="entry name" value="O-ACETYLTRANSFERASE WECH"/>
    <property type="match status" value="1"/>
</dbReference>
<keyword evidence="4 7" id="KW-0812">Transmembrane</keyword>
<name>A0A4P6F585_9BACL</name>
<feature type="transmembrane region" description="Helical" evidence="7">
    <location>
        <begin position="173"/>
        <end position="191"/>
    </location>
</feature>
<protein>
    <submittedName>
        <fullName evidence="9">Acyltransferase</fullName>
    </submittedName>
</protein>
<keyword evidence="5 7" id="KW-1133">Transmembrane helix</keyword>
<accession>A0A4P6F585</accession>
<dbReference type="KEGG" id="pprt:ET464_05115"/>
<evidence type="ECO:0000256" key="6">
    <source>
        <dbReference type="ARBA" id="ARBA00023136"/>
    </source>
</evidence>
<keyword evidence="6 7" id="KW-0472">Membrane</keyword>
<proteinExistence type="inferred from homology"/>
<evidence type="ECO:0000256" key="3">
    <source>
        <dbReference type="ARBA" id="ARBA00022475"/>
    </source>
</evidence>
<dbReference type="GO" id="GO:0016413">
    <property type="term" value="F:O-acetyltransferase activity"/>
    <property type="evidence" value="ECO:0007669"/>
    <property type="project" value="TreeGrafter"/>
</dbReference>
<comment type="similarity">
    <text evidence="2">Belongs to the acyltransferase 3 family.</text>
</comment>
<feature type="transmembrane region" description="Helical" evidence="7">
    <location>
        <begin position="351"/>
        <end position="376"/>
    </location>
</feature>
<feature type="transmembrane region" description="Helical" evidence="7">
    <location>
        <begin position="203"/>
        <end position="221"/>
    </location>
</feature>
<feature type="domain" description="Acyltransferase 3" evidence="8">
    <location>
        <begin position="21"/>
        <end position="362"/>
    </location>
</feature>
<evidence type="ECO:0000256" key="7">
    <source>
        <dbReference type="SAM" id="Phobius"/>
    </source>
</evidence>
<feature type="transmembrane region" description="Helical" evidence="7">
    <location>
        <begin position="311"/>
        <end position="331"/>
    </location>
</feature>
<keyword evidence="3" id="KW-1003">Cell membrane</keyword>
<evidence type="ECO:0000313" key="9">
    <source>
        <dbReference type="EMBL" id="QAY68367.1"/>
    </source>
</evidence>
<feature type="transmembrane region" description="Helical" evidence="7">
    <location>
        <begin position="99"/>
        <end position="123"/>
    </location>
</feature>
<dbReference type="GO" id="GO:0005886">
    <property type="term" value="C:plasma membrane"/>
    <property type="evidence" value="ECO:0007669"/>
    <property type="project" value="UniProtKB-SubCell"/>
</dbReference>
<feature type="transmembrane region" description="Helical" evidence="7">
    <location>
        <begin position="143"/>
        <end position="166"/>
    </location>
</feature>
<evidence type="ECO:0000313" key="10">
    <source>
        <dbReference type="Proteomes" id="UP000293568"/>
    </source>
</evidence>
<gene>
    <name evidence="9" type="ORF">ET464_05115</name>
</gene>
<evidence type="ECO:0000256" key="4">
    <source>
        <dbReference type="ARBA" id="ARBA00022692"/>
    </source>
</evidence>
<dbReference type="PANTHER" id="PTHR40074:SF2">
    <property type="entry name" value="O-ACETYLTRANSFERASE WECH"/>
    <property type="match status" value="1"/>
</dbReference>
<evidence type="ECO:0000256" key="1">
    <source>
        <dbReference type="ARBA" id="ARBA00004651"/>
    </source>
</evidence>
<reference evidence="9 10" key="1">
    <citation type="submission" date="2019-01" db="EMBL/GenBank/DDBJ databases">
        <title>Genome sequencing of strain FW100M-2.</title>
        <authorList>
            <person name="Heo J."/>
            <person name="Kim S.-J."/>
            <person name="Kim J.-S."/>
            <person name="Hong S.-B."/>
            <person name="Kwon S.-W."/>
        </authorList>
    </citation>
    <scope>NUCLEOTIDE SEQUENCE [LARGE SCALE GENOMIC DNA]</scope>
    <source>
        <strain evidence="9 10">FW100M-2</strain>
    </source>
</reference>
<dbReference type="AlphaFoldDB" id="A0A4P6F585"/>
<keyword evidence="9" id="KW-0808">Transferase</keyword>
<dbReference type="OrthoDB" id="65129at2"/>
<dbReference type="EMBL" id="CP035492">
    <property type="protein sequence ID" value="QAY68367.1"/>
    <property type="molecule type" value="Genomic_DNA"/>
</dbReference>
<dbReference type="InterPro" id="IPR002656">
    <property type="entry name" value="Acyl_transf_3_dom"/>
</dbReference>